<feature type="region of interest" description="Disordered" evidence="1">
    <location>
        <begin position="28"/>
        <end position="92"/>
    </location>
</feature>
<name>A0A840B058_9SPHN</name>
<organism evidence="3 4">
    <name type="scientific">Sphingorhabdus rigui</name>
    <dbReference type="NCBI Taxonomy" id="1282858"/>
    <lineage>
        <taxon>Bacteria</taxon>
        <taxon>Pseudomonadati</taxon>
        <taxon>Pseudomonadota</taxon>
        <taxon>Alphaproteobacteria</taxon>
        <taxon>Sphingomonadales</taxon>
        <taxon>Sphingomonadaceae</taxon>
        <taxon>Sphingorhabdus</taxon>
    </lineage>
</organism>
<proteinExistence type="predicted"/>
<keyword evidence="4" id="KW-1185">Reference proteome</keyword>
<comment type="caution">
    <text evidence="3">The sequence shown here is derived from an EMBL/GenBank/DDBJ whole genome shotgun (WGS) entry which is preliminary data.</text>
</comment>
<evidence type="ECO:0000313" key="3">
    <source>
        <dbReference type="EMBL" id="MBB3943291.1"/>
    </source>
</evidence>
<feature type="chain" id="PRO_5033008890" evidence="2">
    <location>
        <begin position="27"/>
        <end position="600"/>
    </location>
</feature>
<evidence type="ECO:0000256" key="2">
    <source>
        <dbReference type="SAM" id="SignalP"/>
    </source>
</evidence>
<gene>
    <name evidence="3" type="ORF">GGR91_001549</name>
</gene>
<keyword evidence="2" id="KW-0732">Signal</keyword>
<sequence>MTDKITKGGLLAAAAVILAFALPALGQQGPESLLPEGFGDPAPSAPNNPARPSSSTPSTTKTGTSPANPASGDVSADAAADDAEEDEEDAQEMVVRYDVPPAARRSLNAIGIISETSGGFPAASFGATNGAFLKQVVERTSGPIASRWGTIMARRLLASRTNTPQGVNGADWTAERAWLLLRMGDSVVARGLVQQVDAGNYTKRLHEVAMQTYLANGDLAGICPLTEGGVRLVNSGRWKMSRAICASLAGEQGSATGFINQGRYQGWVRGVDYLLTEKAVGAGINGRRSVKIEWDGVEGMNPWRFGLSAAVGLEPPERLFSNSGRQIDGWRVQLPMFAPAIRAKYAPGAAALGVFSNRDMVDLYAQVLDDPDAPDAMKTQAENLGNAYTASDDSGKVSAMASIWGAERTGADYLAALVMTARAAALIAPSSDHAGQADGLIASMLTAGLDRSAARWSNIVSGGSLGWALVTLGAPGRVTLADYGDLDEFYSNDDSDDGHKSALLLAGLAGLGRVESGAQSDFAVDLKVNIARQTAWSKAITAAASRGEQGTVALMAVAGMQAPSWASVPAHHVYYIVRSLRQVGLEAEARMIAAEAVTLG</sequence>
<reference evidence="3 4" key="1">
    <citation type="submission" date="2020-08" db="EMBL/GenBank/DDBJ databases">
        <title>Genomic Encyclopedia of Type Strains, Phase IV (KMG-IV): sequencing the most valuable type-strain genomes for metagenomic binning, comparative biology and taxonomic classification.</title>
        <authorList>
            <person name="Goeker M."/>
        </authorList>
    </citation>
    <scope>NUCLEOTIDE SEQUENCE [LARGE SCALE GENOMIC DNA]</scope>
    <source>
        <strain evidence="3 4">DSM 29050</strain>
    </source>
</reference>
<accession>A0A840B058</accession>
<dbReference type="EMBL" id="JACIEA010000002">
    <property type="protein sequence ID" value="MBB3943291.1"/>
    <property type="molecule type" value="Genomic_DNA"/>
</dbReference>
<feature type="compositionally biased region" description="Low complexity" evidence="1">
    <location>
        <begin position="41"/>
        <end position="67"/>
    </location>
</feature>
<protein>
    <submittedName>
        <fullName evidence="3">Uncharacterized protein</fullName>
    </submittedName>
</protein>
<feature type="signal peptide" evidence="2">
    <location>
        <begin position="1"/>
        <end position="26"/>
    </location>
</feature>
<feature type="compositionally biased region" description="Acidic residues" evidence="1">
    <location>
        <begin position="79"/>
        <end position="91"/>
    </location>
</feature>
<dbReference type="RefSeq" id="WP_183941626.1">
    <property type="nucleotide sequence ID" value="NZ_BAABBG010000005.1"/>
</dbReference>
<dbReference type="Proteomes" id="UP000581447">
    <property type="component" value="Unassembled WGS sequence"/>
</dbReference>
<evidence type="ECO:0000313" key="4">
    <source>
        <dbReference type="Proteomes" id="UP000581447"/>
    </source>
</evidence>
<evidence type="ECO:0000256" key="1">
    <source>
        <dbReference type="SAM" id="MobiDB-lite"/>
    </source>
</evidence>
<dbReference type="AlphaFoldDB" id="A0A840B058"/>